<feature type="disulfide bond" evidence="7">
    <location>
        <begin position="105"/>
        <end position="111"/>
    </location>
</feature>
<keyword evidence="8" id="KW-1133">Transmembrane helix</keyword>
<keyword evidence="6" id="KW-0326">Glycosidase</keyword>
<dbReference type="GO" id="GO:0003796">
    <property type="term" value="F:lysozyme activity"/>
    <property type="evidence" value="ECO:0007669"/>
    <property type="project" value="UniProtKB-EC"/>
</dbReference>
<feature type="transmembrane region" description="Helical" evidence="8">
    <location>
        <begin position="12"/>
        <end position="32"/>
    </location>
</feature>
<dbReference type="Pfam" id="PF05497">
    <property type="entry name" value="Destabilase"/>
    <property type="match status" value="1"/>
</dbReference>
<accession>A0A1A9V5U4</accession>
<dbReference type="EC" id="3.2.1.17" evidence="2"/>
<evidence type="ECO:0000256" key="2">
    <source>
        <dbReference type="ARBA" id="ARBA00012732"/>
    </source>
</evidence>
<evidence type="ECO:0000313" key="9">
    <source>
        <dbReference type="EnsemblMetazoa" id="GAUT026948-PA"/>
    </source>
</evidence>
<evidence type="ECO:0000256" key="8">
    <source>
        <dbReference type="SAM" id="Phobius"/>
    </source>
</evidence>
<evidence type="ECO:0000313" key="10">
    <source>
        <dbReference type="Proteomes" id="UP000078200"/>
    </source>
</evidence>
<organism evidence="9 10">
    <name type="scientific">Glossina austeni</name>
    <name type="common">Savannah tsetse fly</name>
    <dbReference type="NCBI Taxonomy" id="7395"/>
    <lineage>
        <taxon>Eukaryota</taxon>
        <taxon>Metazoa</taxon>
        <taxon>Ecdysozoa</taxon>
        <taxon>Arthropoda</taxon>
        <taxon>Hexapoda</taxon>
        <taxon>Insecta</taxon>
        <taxon>Pterygota</taxon>
        <taxon>Neoptera</taxon>
        <taxon>Endopterygota</taxon>
        <taxon>Diptera</taxon>
        <taxon>Brachycera</taxon>
        <taxon>Muscomorpha</taxon>
        <taxon>Hippoboscoidea</taxon>
        <taxon>Glossinidae</taxon>
        <taxon>Glossina</taxon>
    </lineage>
</organism>
<dbReference type="GO" id="GO:0042742">
    <property type="term" value="P:defense response to bacterium"/>
    <property type="evidence" value="ECO:0007669"/>
    <property type="project" value="UniProtKB-KW"/>
</dbReference>
<feature type="disulfide bond" evidence="7">
    <location>
        <begin position="94"/>
        <end position="100"/>
    </location>
</feature>
<dbReference type="EnsemblMetazoa" id="GAUT026948-RA">
    <property type="protein sequence ID" value="GAUT026948-PA"/>
    <property type="gene ID" value="GAUT026948"/>
</dbReference>
<dbReference type="GO" id="GO:0031640">
    <property type="term" value="P:killing of cells of another organism"/>
    <property type="evidence" value="ECO:0007669"/>
    <property type="project" value="UniProtKB-KW"/>
</dbReference>
<proteinExistence type="predicted"/>
<keyword evidence="10" id="KW-1185">Reference proteome</keyword>
<name>A0A1A9V5U4_GLOAU</name>
<dbReference type="STRING" id="7395.A0A1A9V5U4"/>
<evidence type="ECO:0000256" key="1">
    <source>
        <dbReference type="ARBA" id="ARBA00000632"/>
    </source>
</evidence>
<keyword evidence="4" id="KW-0081">Bacteriolytic enzyme</keyword>
<keyword evidence="3" id="KW-0929">Antimicrobial</keyword>
<reference evidence="9" key="1">
    <citation type="submission" date="2020-05" db="UniProtKB">
        <authorList>
            <consortium name="EnsemblMetazoa"/>
        </authorList>
    </citation>
    <scope>IDENTIFICATION</scope>
    <source>
        <strain evidence="9">TTRI</strain>
    </source>
</reference>
<dbReference type="AlphaFoldDB" id="A0A1A9V5U4"/>
<evidence type="ECO:0000256" key="5">
    <source>
        <dbReference type="ARBA" id="ARBA00022801"/>
    </source>
</evidence>
<evidence type="ECO:0000256" key="7">
    <source>
        <dbReference type="PIRSR" id="PIRSR608597-3"/>
    </source>
</evidence>
<dbReference type="Proteomes" id="UP000078200">
    <property type="component" value="Unassembled WGS sequence"/>
</dbReference>
<dbReference type="InterPro" id="IPR008597">
    <property type="entry name" value="Invert_lysozyme"/>
</dbReference>
<dbReference type="VEuPathDB" id="VectorBase:GAUT026948"/>
<keyword evidence="8" id="KW-0812">Transmembrane</keyword>
<sequence>MPLTKQQKHRLIIITAVIISLFLITASIYMHIRQKPHLGRMRHSNGRSMTNQNIGSLTLTAPHEDKLYKSVKSTANTDQQQFQMLTQQCLHCLCTMITGCQADDCNTNLPCNLYQISKSYWIEAGRPQVNDRNHNIYYNDYDETDKDINAETL</sequence>
<dbReference type="PROSITE" id="PS51909">
    <property type="entry name" value="LYSOZYME_I"/>
    <property type="match status" value="1"/>
</dbReference>
<comment type="catalytic activity">
    <reaction evidence="1">
        <text>Hydrolysis of (1-&gt;4)-beta-linkages between N-acetylmuramic acid and N-acetyl-D-glucosamine residues in a peptidoglycan and between N-acetyl-D-glucosamine residues in chitodextrins.</text>
        <dbReference type="EC" id="3.2.1.17"/>
    </reaction>
</comment>
<protein>
    <recommendedName>
        <fullName evidence="2">lysozyme</fullName>
        <ecNumber evidence="2">3.2.1.17</ecNumber>
    </recommendedName>
</protein>
<evidence type="ECO:0000256" key="4">
    <source>
        <dbReference type="ARBA" id="ARBA00022638"/>
    </source>
</evidence>
<keyword evidence="5" id="KW-0378">Hydrolase</keyword>
<keyword evidence="7" id="KW-1015">Disulfide bond</keyword>
<evidence type="ECO:0000256" key="6">
    <source>
        <dbReference type="ARBA" id="ARBA00023295"/>
    </source>
</evidence>
<evidence type="ECO:0000256" key="3">
    <source>
        <dbReference type="ARBA" id="ARBA00022529"/>
    </source>
</evidence>
<dbReference type="Gene3D" id="1.10.530.10">
    <property type="match status" value="1"/>
</dbReference>
<keyword evidence="8" id="KW-0472">Membrane</keyword>